<gene>
    <name evidence="1" type="ORF">BpHYR1_012869</name>
</gene>
<dbReference type="EMBL" id="REGN01002325">
    <property type="protein sequence ID" value="RNA28893.1"/>
    <property type="molecule type" value="Genomic_DNA"/>
</dbReference>
<reference evidence="1 2" key="1">
    <citation type="journal article" date="2018" name="Sci. Rep.">
        <title>Genomic signatures of local adaptation to the degree of environmental predictability in rotifers.</title>
        <authorList>
            <person name="Franch-Gras L."/>
            <person name="Hahn C."/>
            <person name="Garcia-Roger E.M."/>
            <person name="Carmona M.J."/>
            <person name="Serra M."/>
            <person name="Gomez A."/>
        </authorList>
    </citation>
    <scope>NUCLEOTIDE SEQUENCE [LARGE SCALE GENOMIC DNA]</scope>
    <source>
        <strain evidence="1">HYR1</strain>
    </source>
</reference>
<organism evidence="1 2">
    <name type="scientific">Brachionus plicatilis</name>
    <name type="common">Marine rotifer</name>
    <name type="synonym">Brachionus muelleri</name>
    <dbReference type="NCBI Taxonomy" id="10195"/>
    <lineage>
        <taxon>Eukaryota</taxon>
        <taxon>Metazoa</taxon>
        <taxon>Spiralia</taxon>
        <taxon>Gnathifera</taxon>
        <taxon>Rotifera</taxon>
        <taxon>Eurotatoria</taxon>
        <taxon>Monogononta</taxon>
        <taxon>Pseudotrocha</taxon>
        <taxon>Ploima</taxon>
        <taxon>Brachionidae</taxon>
        <taxon>Brachionus</taxon>
    </lineage>
</organism>
<dbReference type="Proteomes" id="UP000276133">
    <property type="component" value="Unassembled WGS sequence"/>
</dbReference>
<feature type="non-terminal residue" evidence="1">
    <location>
        <position position="1"/>
    </location>
</feature>
<name>A0A3M7RZ88_BRAPC</name>
<proteinExistence type="predicted"/>
<protein>
    <submittedName>
        <fullName evidence="1">Uncharacterized protein</fullName>
    </submittedName>
</protein>
<comment type="caution">
    <text evidence="1">The sequence shown here is derived from an EMBL/GenBank/DDBJ whole genome shotgun (WGS) entry which is preliminary data.</text>
</comment>
<evidence type="ECO:0000313" key="2">
    <source>
        <dbReference type="Proteomes" id="UP000276133"/>
    </source>
</evidence>
<keyword evidence="2" id="KW-1185">Reference proteome</keyword>
<evidence type="ECO:0000313" key="1">
    <source>
        <dbReference type="EMBL" id="RNA28893.1"/>
    </source>
</evidence>
<accession>A0A3M7RZ88</accession>
<sequence length="98" mass="11794">DKIKKNNSQKFIIFSRTIIFLWNIISLKKKFYKYTSMKYSFSKIYSIIKILKTLLINLQPGKTSRNLETYLLLEMKKGFLTITFEQNIHRDCLNTLNY</sequence>
<dbReference type="AlphaFoldDB" id="A0A3M7RZ88"/>